<keyword evidence="2" id="KW-0805">Transcription regulation</keyword>
<evidence type="ECO:0000313" key="5">
    <source>
        <dbReference type="Proteomes" id="UP000583929"/>
    </source>
</evidence>
<protein>
    <submittedName>
        <fullName evidence="4">Uncharacterized protein</fullName>
    </submittedName>
</protein>
<dbReference type="Proteomes" id="UP000583929">
    <property type="component" value="Unassembled WGS sequence"/>
</dbReference>
<comment type="similarity">
    <text evidence="1">Belongs to the mTERF family.</text>
</comment>
<sequence length="403" mass="45687">MLTRVTSRLLSSSHFTMKHIGFNPTRKVLCFFSSQSSSSLTTNSDSSLALVDFLISTCKLTKVQAHSISECFPSVKSTDKPQSVHKLFLEYGLSDTHIRSTIIGCPQTLFADADKTLRGKLEALIELGMDGDDLGKFLSKNPTVLARSLENKLKPSIELLKDILGDDANSKDFMRILRCRWILWADHNRLLANRTFLKSCGLVGAQLAFVFKMEPRICLMQESELRDLVSRVLDMGVPLASNMFPHALHAIGGLRKETVTEKLDLLVSLGFSKDESLQLFRRAPLVLRTSEEKLRFGVDFYLNTAKFNRSVLIRSPWLLMSSMEKRVIPRYKVLQVLKLKRLFVKEPSFYTMLQKTEGQFLLSFISKFRNYADELLAVYEGYKSGSIGSLKEEEEEKSTMALI</sequence>
<reference evidence="4 5" key="1">
    <citation type="journal article" date="2020" name="bioRxiv">
        <title>Sequence and annotation of 42 cannabis genomes reveals extensive copy number variation in cannabinoid synthesis and pathogen resistance genes.</title>
        <authorList>
            <person name="Mckernan K.J."/>
            <person name="Helbert Y."/>
            <person name="Kane L.T."/>
            <person name="Ebling H."/>
            <person name="Zhang L."/>
            <person name="Liu B."/>
            <person name="Eaton Z."/>
            <person name="Mclaughlin S."/>
            <person name="Kingan S."/>
            <person name="Baybayan P."/>
            <person name="Concepcion G."/>
            <person name="Jordan M."/>
            <person name="Riva A."/>
            <person name="Barbazuk W."/>
            <person name="Harkins T."/>
        </authorList>
    </citation>
    <scope>NUCLEOTIDE SEQUENCE [LARGE SCALE GENOMIC DNA]</scope>
    <source>
        <strain evidence="5">cv. Jamaican Lion 4</strain>
        <tissue evidence="4">Leaf</tissue>
    </source>
</reference>
<dbReference type="Gene3D" id="1.25.70.10">
    <property type="entry name" value="Transcription termination factor 3, mitochondrial"/>
    <property type="match status" value="2"/>
</dbReference>
<dbReference type="PANTHER" id="PTHR13068:SF173">
    <property type="entry name" value="EMB|CAB62602.1"/>
    <property type="match status" value="1"/>
</dbReference>
<evidence type="ECO:0000256" key="2">
    <source>
        <dbReference type="ARBA" id="ARBA00022472"/>
    </source>
</evidence>
<dbReference type="InterPro" id="IPR038538">
    <property type="entry name" value="MTERF_sf"/>
</dbReference>
<dbReference type="SMART" id="SM00733">
    <property type="entry name" value="Mterf"/>
    <property type="match status" value="7"/>
</dbReference>
<evidence type="ECO:0000313" key="4">
    <source>
        <dbReference type="EMBL" id="KAF4371535.1"/>
    </source>
</evidence>
<comment type="caution">
    <text evidence="4">The sequence shown here is derived from an EMBL/GenBank/DDBJ whole genome shotgun (WGS) entry which is preliminary data.</text>
</comment>
<keyword evidence="2" id="KW-0804">Transcription</keyword>
<dbReference type="PANTHER" id="PTHR13068">
    <property type="entry name" value="CGI-12 PROTEIN-RELATED"/>
    <property type="match status" value="1"/>
</dbReference>
<keyword evidence="5" id="KW-1185">Reference proteome</keyword>
<dbReference type="Pfam" id="PF02536">
    <property type="entry name" value="mTERF"/>
    <property type="match status" value="2"/>
</dbReference>
<keyword evidence="3" id="KW-0809">Transit peptide</keyword>
<accession>A0A7J6FLN1</accession>
<dbReference type="GO" id="GO:0003676">
    <property type="term" value="F:nucleic acid binding"/>
    <property type="evidence" value="ECO:0007669"/>
    <property type="project" value="InterPro"/>
</dbReference>
<name>A0A7J6FLN1_CANSA</name>
<dbReference type="InterPro" id="IPR003690">
    <property type="entry name" value="MTERF"/>
</dbReference>
<dbReference type="AlphaFoldDB" id="A0A7J6FLN1"/>
<evidence type="ECO:0000256" key="3">
    <source>
        <dbReference type="ARBA" id="ARBA00022946"/>
    </source>
</evidence>
<dbReference type="GO" id="GO:0006353">
    <property type="term" value="P:DNA-templated transcription termination"/>
    <property type="evidence" value="ECO:0007669"/>
    <property type="project" value="UniProtKB-KW"/>
</dbReference>
<keyword evidence="2" id="KW-0806">Transcription termination</keyword>
<organism evidence="4 5">
    <name type="scientific">Cannabis sativa</name>
    <name type="common">Hemp</name>
    <name type="synonym">Marijuana</name>
    <dbReference type="NCBI Taxonomy" id="3483"/>
    <lineage>
        <taxon>Eukaryota</taxon>
        <taxon>Viridiplantae</taxon>
        <taxon>Streptophyta</taxon>
        <taxon>Embryophyta</taxon>
        <taxon>Tracheophyta</taxon>
        <taxon>Spermatophyta</taxon>
        <taxon>Magnoliopsida</taxon>
        <taxon>eudicotyledons</taxon>
        <taxon>Gunneridae</taxon>
        <taxon>Pentapetalae</taxon>
        <taxon>rosids</taxon>
        <taxon>fabids</taxon>
        <taxon>Rosales</taxon>
        <taxon>Cannabaceae</taxon>
        <taxon>Cannabis</taxon>
    </lineage>
</organism>
<evidence type="ECO:0000256" key="1">
    <source>
        <dbReference type="ARBA" id="ARBA00007692"/>
    </source>
</evidence>
<gene>
    <name evidence="4" type="ORF">G4B88_008250</name>
</gene>
<dbReference type="EMBL" id="JAATIQ010000195">
    <property type="protein sequence ID" value="KAF4371535.1"/>
    <property type="molecule type" value="Genomic_DNA"/>
</dbReference>
<dbReference type="FunFam" id="1.25.70.10:FF:000001">
    <property type="entry name" value="Mitochondrial transcription termination factor-like"/>
    <property type="match status" value="1"/>
</dbReference>
<proteinExistence type="inferred from homology"/>